<proteinExistence type="predicted"/>
<comment type="caution">
    <text evidence="2">The sequence shown here is derived from an EMBL/GenBank/DDBJ whole genome shotgun (WGS) entry which is preliminary data.</text>
</comment>
<feature type="region of interest" description="Disordered" evidence="1">
    <location>
        <begin position="152"/>
        <end position="213"/>
    </location>
</feature>
<keyword evidence="3" id="KW-1185">Reference proteome</keyword>
<dbReference type="Proteomes" id="UP000604046">
    <property type="component" value="Unassembled WGS sequence"/>
</dbReference>
<accession>A0A812QW30</accession>
<dbReference type="AlphaFoldDB" id="A0A812QW30"/>
<feature type="compositionally biased region" description="Low complexity" evidence="1">
    <location>
        <begin position="152"/>
        <end position="166"/>
    </location>
</feature>
<evidence type="ECO:0000313" key="3">
    <source>
        <dbReference type="Proteomes" id="UP000604046"/>
    </source>
</evidence>
<protein>
    <submittedName>
        <fullName evidence="2">Uncharacterized protein</fullName>
    </submittedName>
</protein>
<organism evidence="2 3">
    <name type="scientific">Symbiodinium natans</name>
    <dbReference type="NCBI Taxonomy" id="878477"/>
    <lineage>
        <taxon>Eukaryota</taxon>
        <taxon>Sar</taxon>
        <taxon>Alveolata</taxon>
        <taxon>Dinophyceae</taxon>
        <taxon>Suessiales</taxon>
        <taxon>Symbiodiniaceae</taxon>
        <taxon>Symbiodinium</taxon>
    </lineage>
</organism>
<reference evidence="2" key="1">
    <citation type="submission" date="2021-02" db="EMBL/GenBank/DDBJ databases">
        <authorList>
            <person name="Dougan E. K."/>
            <person name="Rhodes N."/>
            <person name="Thang M."/>
            <person name="Chan C."/>
        </authorList>
    </citation>
    <scope>NUCLEOTIDE SEQUENCE</scope>
</reference>
<evidence type="ECO:0000256" key="1">
    <source>
        <dbReference type="SAM" id="MobiDB-lite"/>
    </source>
</evidence>
<dbReference type="EMBL" id="CAJNDS010002276">
    <property type="protein sequence ID" value="CAE7407266.1"/>
    <property type="molecule type" value="Genomic_DNA"/>
</dbReference>
<name>A0A812QW30_9DINO</name>
<gene>
    <name evidence="2" type="ORF">SNAT2548_LOCUS22158</name>
</gene>
<dbReference type="OrthoDB" id="447242at2759"/>
<sequence>MFHMLCQGYGYEARADVVAEPAFLTYPRPDLGSPAKNQAFEVAGHEERGGHTWYQMKCSLLAPRSVPALRWQVDRRLSSLREELHDRIKDALGSSYATQFGKTPFALKGGLPGTTARLNAWFGSMAEVVNRGDAKPSVVALLLLFLEAPEQAEQPETAAEPTQEAPRSSPESAYVRAAPVQVGAEDRTPTSDLSPVAHEGHVSEEEIEISLED</sequence>
<evidence type="ECO:0000313" key="2">
    <source>
        <dbReference type="EMBL" id="CAE7407266.1"/>
    </source>
</evidence>